<evidence type="ECO:0000256" key="2">
    <source>
        <dbReference type="ARBA" id="ARBA00009225"/>
    </source>
</evidence>
<dbReference type="PROSITE" id="PS51748">
    <property type="entry name" value="HEXOKINASE_2"/>
    <property type="match status" value="1"/>
</dbReference>
<keyword evidence="3 8" id="KW-0808">Transferase</keyword>
<dbReference type="PRINTS" id="PR00475">
    <property type="entry name" value="HEXOKINASE"/>
</dbReference>
<gene>
    <name evidence="12" type="ORF">B0T10DRAFT_519599</name>
</gene>
<dbReference type="EMBL" id="JAGPYM010000027">
    <property type="protein sequence ID" value="KAH6880020.1"/>
    <property type="molecule type" value="Genomic_DNA"/>
</dbReference>
<comment type="similarity">
    <text evidence="2 8">Belongs to the hexokinase family.</text>
</comment>
<evidence type="ECO:0000256" key="4">
    <source>
        <dbReference type="ARBA" id="ARBA00022741"/>
    </source>
</evidence>
<dbReference type="AlphaFoldDB" id="A0A9P9AKV4"/>
<dbReference type="GO" id="GO:0001678">
    <property type="term" value="P:intracellular glucose homeostasis"/>
    <property type="evidence" value="ECO:0007669"/>
    <property type="project" value="InterPro"/>
</dbReference>
<comment type="pathway">
    <text evidence="1">Carbohydrate degradation; glycolysis; D-glyceraldehyde 3-phosphate and glycerone phosphate from D-glucose: step 1/4.</text>
</comment>
<dbReference type="GO" id="GO:0006006">
    <property type="term" value="P:glucose metabolic process"/>
    <property type="evidence" value="ECO:0007669"/>
    <property type="project" value="TreeGrafter"/>
</dbReference>
<evidence type="ECO:0000259" key="10">
    <source>
        <dbReference type="Pfam" id="PF00349"/>
    </source>
</evidence>
<protein>
    <recommendedName>
        <fullName evidence="8">Phosphotransferase</fullName>
        <ecNumber evidence="8">2.7.1.-</ecNumber>
    </recommendedName>
</protein>
<dbReference type="GO" id="GO:0005829">
    <property type="term" value="C:cytosol"/>
    <property type="evidence" value="ECO:0007669"/>
    <property type="project" value="TreeGrafter"/>
</dbReference>
<dbReference type="Pfam" id="PF03727">
    <property type="entry name" value="Hexokinase_2"/>
    <property type="match status" value="2"/>
</dbReference>
<proteinExistence type="inferred from homology"/>
<dbReference type="Gene3D" id="3.40.367.20">
    <property type="match status" value="2"/>
</dbReference>
<name>A0A9P9AKV4_9HYPO</name>
<evidence type="ECO:0000256" key="3">
    <source>
        <dbReference type="ARBA" id="ARBA00022679"/>
    </source>
</evidence>
<accession>A0A9P9AKV4</accession>
<dbReference type="PANTHER" id="PTHR19443">
    <property type="entry name" value="HEXOKINASE"/>
    <property type="match status" value="1"/>
</dbReference>
<evidence type="ECO:0000256" key="1">
    <source>
        <dbReference type="ARBA" id="ARBA00004888"/>
    </source>
</evidence>
<dbReference type="EC" id="2.7.1.-" evidence="8"/>
<evidence type="ECO:0000313" key="13">
    <source>
        <dbReference type="Proteomes" id="UP000777438"/>
    </source>
</evidence>
<feature type="domain" description="Hexokinase C-terminal" evidence="11">
    <location>
        <begin position="223"/>
        <end position="425"/>
    </location>
</feature>
<keyword evidence="6 8" id="KW-0067">ATP-binding</keyword>
<dbReference type="GO" id="GO:0005536">
    <property type="term" value="F:D-glucose binding"/>
    <property type="evidence" value="ECO:0007669"/>
    <property type="project" value="InterPro"/>
</dbReference>
<feature type="compositionally biased region" description="Low complexity" evidence="9">
    <location>
        <begin position="411"/>
        <end position="421"/>
    </location>
</feature>
<evidence type="ECO:0000256" key="8">
    <source>
        <dbReference type="RuleBase" id="RU362007"/>
    </source>
</evidence>
<dbReference type="Gene3D" id="3.30.420.40">
    <property type="match status" value="1"/>
</dbReference>
<keyword evidence="7 8" id="KW-0324">Glycolysis</keyword>
<evidence type="ECO:0000256" key="5">
    <source>
        <dbReference type="ARBA" id="ARBA00022777"/>
    </source>
</evidence>
<feature type="domain" description="Hexokinase N-terminal" evidence="10">
    <location>
        <begin position="15"/>
        <end position="213"/>
    </location>
</feature>
<dbReference type="Pfam" id="PF00349">
    <property type="entry name" value="Hexokinase_1"/>
    <property type="match status" value="1"/>
</dbReference>
<sequence length="556" mass="60797">MMRLASSDDLLVRAEEIAGLFDIGTKDVTKITKHFVQHMKNELSNNGATQIPTFVTKMPTGCEKGLFLAVDLGGTNCRVCSVDLHGDSSYTLRQSKQTIPRHVMVNRSHKPLFNFVAEEIKSFLHASHSEYATLHAPDQRPTLKLGFTFSFTYENTSLSHGTMLQWDKGWDIPDALGRDPCEMLQTAIDELALPVQVSALVSDSVGTLVSRSYTSPANSETLIGAIFGTGTNAAYVERLSNVHKLDNHEQFQDSEPQKIMIINTEWGAFDENMVVLPSNDFDDMLDAASSNPKRQIFEKRVSGLYLGELLRLVIVTLMDKELFQMAMNGNSPLTIAYAVDSSFLTSLARESSENLVNAKTQVEETLKVQGVSQGDVQAIRMMARAIARRSARLAAAALAATIIQSGRLTSVGSSPCSSTTSVNGTKKKSMRGDAEVSRKSLNGFRKALSHINRLVRKILGTLRLLPTDTSTQGSFAGRPEGKHCGPREQLIDIGIDGSLFEFYPAFEDDIHEALREVPDIGTEGLRRITMGLTKDGSGVGAALVAQLAHEVETLDN</sequence>
<dbReference type="PANTHER" id="PTHR19443:SF30">
    <property type="entry name" value="GLUCOKINASE-1-RELATED"/>
    <property type="match status" value="1"/>
</dbReference>
<evidence type="ECO:0000313" key="12">
    <source>
        <dbReference type="EMBL" id="KAH6880020.1"/>
    </source>
</evidence>
<dbReference type="Proteomes" id="UP000777438">
    <property type="component" value="Unassembled WGS sequence"/>
</dbReference>
<dbReference type="InterPro" id="IPR001312">
    <property type="entry name" value="Hexokinase"/>
</dbReference>
<dbReference type="InterPro" id="IPR022672">
    <property type="entry name" value="Hexokinase_N"/>
</dbReference>
<evidence type="ECO:0000256" key="9">
    <source>
        <dbReference type="SAM" id="MobiDB-lite"/>
    </source>
</evidence>
<evidence type="ECO:0000259" key="11">
    <source>
        <dbReference type="Pfam" id="PF03727"/>
    </source>
</evidence>
<dbReference type="InterPro" id="IPR043129">
    <property type="entry name" value="ATPase_NBD"/>
</dbReference>
<reference evidence="12 13" key="1">
    <citation type="journal article" date="2021" name="Nat. Commun.">
        <title>Genetic determinants of endophytism in the Arabidopsis root mycobiome.</title>
        <authorList>
            <person name="Mesny F."/>
            <person name="Miyauchi S."/>
            <person name="Thiergart T."/>
            <person name="Pickel B."/>
            <person name="Atanasova L."/>
            <person name="Karlsson M."/>
            <person name="Huettel B."/>
            <person name="Barry K.W."/>
            <person name="Haridas S."/>
            <person name="Chen C."/>
            <person name="Bauer D."/>
            <person name="Andreopoulos W."/>
            <person name="Pangilinan J."/>
            <person name="LaButti K."/>
            <person name="Riley R."/>
            <person name="Lipzen A."/>
            <person name="Clum A."/>
            <person name="Drula E."/>
            <person name="Henrissat B."/>
            <person name="Kohler A."/>
            <person name="Grigoriev I.V."/>
            <person name="Martin F.M."/>
            <person name="Hacquard S."/>
        </authorList>
    </citation>
    <scope>NUCLEOTIDE SEQUENCE [LARGE SCALE GENOMIC DNA]</scope>
    <source>
        <strain evidence="12 13">MPI-CAGE-CH-0241</strain>
    </source>
</reference>
<dbReference type="OrthoDB" id="419537at2759"/>
<dbReference type="GO" id="GO:0006096">
    <property type="term" value="P:glycolytic process"/>
    <property type="evidence" value="ECO:0007669"/>
    <property type="project" value="UniProtKB-KW"/>
</dbReference>
<dbReference type="FunFam" id="3.30.420.40:FF:000034">
    <property type="entry name" value="Phosphotransferase"/>
    <property type="match status" value="1"/>
</dbReference>
<dbReference type="GO" id="GO:0008865">
    <property type="term" value="F:fructokinase activity"/>
    <property type="evidence" value="ECO:0007669"/>
    <property type="project" value="TreeGrafter"/>
</dbReference>
<dbReference type="GO" id="GO:0005739">
    <property type="term" value="C:mitochondrion"/>
    <property type="evidence" value="ECO:0007669"/>
    <property type="project" value="TreeGrafter"/>
</dbReference>
<dbReference type="SUPFAM" id="SSF53067">
    <property type="entry name" value="Actin-like ATPase domain"/>
    <property type="match status" value="2"/>
</dbReference>
<keyword evidence="13" id="KW-1185">Reference proteome</keyword>
<organism evidence="12 13">
    <name type="scientific">Thelonectria olida</name>
    <dbReference type="NCBI Taxonomy" id="1576542"/>
    <lineage>
        <taxon>Eukaryota</taxon>
        <taxon>Fungi</taxon>
        <taxon>Dikarya</taxon>
        <taxon>Ascomycota</taxon>
        <taxon>Pezizomycotina</taxon>
        <taxon>Sordariomycetes</taxon>
        <taxon>Hypocreomycetidae</taxon>
        <taxon>Hypocreales</taxon>
        <taxon>Nectriaceae</taxon>
        <taxon>Thelonectria</taxon>
    </lineage>
</organism>
<evidence type="ECO:0000256" key="7">
    <source>
        <dbReference type="ARBA" id="ARBA00023152"/>
    </source>
</evidence>
<dbReference type="GO" id="GO:0005524">
    <property type="term" value="F:ATP binding"/>
    <property type="evidence" value="ECO:0007669"/>
    <property type="project" value="UniProtKB-UniRule"/>
</dbReference>
<evidence type="ECO:0000256" key="6">
    <source>
        <dbReference type="ARBA" id="ARBA00022840"/>
    </source>
</evidence>
<feature type="domain" description="Hexokinase C-terminal" evidence="11">
    <location>
        <begin position="488"/>
        <end position="546"/>
    </location>
</feature>
<keyword evidence="5 8" id="KW-0418">Kinase</keyword>
<keyword evidence="4 8" id="KW-0547">Nucleotide-binding</keyword>
<comment type="caution">
    <text evidence="12">The sequence shown here is derived from an EMBL/GenBank/DDBJ whole genome shotgun (WGS) entry which is preliminary data.</text>
</comment>
<feature type="region of interest" description="Disordered" evidence="9">
    <location>
        <begin position="411"/>
        <end position="437"/>
    </location>
</feature>
<dbReference type="InterPro" id="IPR022673">
    <property type="entry name" value="Hexokinase_C"/>
</dbReference>
<dbReference type="GO" id="GO:0004340">
    <property type="term" value="F:glucokinase activity"/>
    <property type="evidence" value="ECO:0007669"/>
    <property type="project" value="TreeGrafter"/>
</dbReference>